<keyword evidence="1" id="KW-1185">Reference proteome</keyword>
<reference evidence="2" key="2">
    <citation type="submission" date="2025-08" db="UniProtKB">
        <authorList>
            <consortium name="RefSeq"/>
        </authorList>
    </citation>
    <scope>IDENTIFICATION</scope>
    <source>
        <tissue evidence="2">Leaf</tissue>
    </source>
</reference>
<evidence type="ECO:0000313" key="1">
    <source>
        <dbReference type="Proteomes" id="UP000790787"/>
    </source>
</evidence>
<organism evidence="1 2">
    <name type="scientific">Nicotiana tabacum</name>
    <name type="common">Common tobacco</name>
    <dbReference type="NCBI Taxonomy" id="4097"/>
    <lineage>
        <taxon>Eukaryota</taxon>
        <taxon>Viridiplantae</taxon>
        <taxon>Streptophyta</taxon>
        <taxon>Embryophyta</taxon>
        <taxon>Tracheophyta</taxon>
        <taxon>Spermatophyta</taxon>
        <taxon>Magnoliopsida</taxon>
        <taxon>eudicotyledons</taxon>
        <taxon>Gunneridae</taxon>
        <taxon>Pentapetalae</taxon>
        <taxon>asterids</taxon>
        <taxon>lamiids</taxon>
        <taxon>Solanales</taxon>
        <taxon>Solanaceae</taxon>
        <taxon>Nicotianoideae</taxon>
        <taxon>Nicotianeae</taxon>
        <taxon>Nicotiana</taxon>
    </lineage>
</organism>
<name>A0AC58S5K2_TOBAC</name>
<gene>
    <name evidence="2" type="primary">LOC142165749</name>
</gene>
<evidence type="ECO:0000313" key="2">
    <source>
        <dbReference type="RefSeq" id="XP_075080220.1"/>
    </source>
</evidence>
<proteinExistence type="predicted"/>
<reference evidence="1" key="1">
    <citation type="journal article" date="2014" name="Nat. Commun.">
        <title>The tobacco genome sequence and its comparison with those of tomato and potato.</title>
        <authorList>
            <person name="Sierro N."/>
            <person name="Battey J.N."/>
            <person name="Ouadi S."/>
            <person name="Bakaher N."/>
            <person name="Bovet L."/>
            <person name="Willig A."/>
            <person name="Goepfert S."/>
            <person name="Peitsch M.C."/>
            <person name="Ivanov N.V."/>
        </authorList>
    </citation>
    <scope>NUCLEOTIDE SEQUENCE [LARGE SCALE GENOMIC DNA]</scope>
</reference>
<accession>A0AC58S5K2</accession>
<sequence>MVIAWCQFGRVWSVAAAVRQFPASGGWRELQNDIAAAIELDLLEEVDEEKRAIALHESFKGEKDFVLILDDALEDIPLKMLGHPLKVEGGRLIVTSCLLETCRKMGCQRKFGVKKLEEEESRSLFIEKLGNEKVVIPQEVEGMAKSVVNNCGVLPLRIITIAKSLKGLELEEDEKIPKDQLINRFILEGLIDTKETREAEFEQGYEILSRLESVCLLESAIDNKGNRCVKLHNLIRDMGMRISNENPMFMVKAGVQLNDAPKEDEWLENLDKHMQWKNGRLRELPFLFSPEDEKFTIPCDKEWWESLEWDNPNTRNELQHFVNYW</sequence>
<dbReference type="RefSeq" id="XP_075080220.1">
    <property type="nucleotide sequence ID" value="XM_075224119.1"/>
</dbReference>
<dbReference type="Proteomes" id="UP000790787">
    <property type="component" value="Chromosome 11"/>
</dbReference>
<protein>
    <submittedName>
        <fullName evidence="2">Disease resistance protein RPS5-like</fullName>
    </submittedName>
</protein>